<evidence type="ECO:0000313" key="2">
    <source>
        <dbReference type="EMBL" id="MFC7328540.1"/>
    </source>
</evidence>
<dbReference type="RefSeq" id="WP_379871190.1">
    <property type="nucleotide sequence ID" value="NZ_JBHTBH010000005.1"/>
</dbReference>
<comment type="caution">
    <text evidence="2">The sequence shown here is derived from an EMBL/GenBank/DDBJ whole genome shotgun (WGS) entry which is preliminary data.</text>
</comment>
<protein>
    <submittedName>
        <fullName evidence="2">Uncharacterized protein</fullName>
    </submittedName>
</protein>
<accession>A0ABW2KGT9</accession>
<feature type="chain" id="PRO_5047422374" evidence="1">
    <location>
        <begin position="34"/>
        <end position="200"/>
    </location>
</feature>
<proteinExistence type="predicted"/>
<evidence type="ECO:0000256" key="1">
    <source>
        <dbReference type="SAM" id="SignalP"/>
    </source>
</evidence>
<feature type="signal peptide" evidence="1">
    <location>
        <begin position="1"/>
        <end position="33"/>
    </location>
</feature>
<keyword evidence="1" id="KW-0732">Signal</keyword>
<evidence type="ECO:0000313" key="3">
    <source>
        <dbReference type="Proteomes" id="UP001596540"/>
    </source>
</evidence>
<gene>
    <name evidence="2" type="ORF">ACFQRF_12380</name>
</gene>
<organism evidence="2 3">
    <name type="scientific">Marinactinospora rubrisoli</name>
    <dbReference type="NCBI Taxonomy" id="2715399"/>
    <lineage>
        <taxon>Bacteria</taxon>
        <taxon>Bacillati</taxon>
        <taxon>Actinomycetota</taxon>
        <taxon>Actinomycetes</taxon>
        <taxon>Streptosporangiales</taxon>
        <taxon>Nocardiopsidaceae</taxon>
        <taxon>Marinactinospora</taxon>
    </lineage>
</organism>
<dbReference type="Proteomes" id="UP001596540">
    <property type="component" value="Unassembled WGS sequence"/>
</dbReference>
<sequence>MRNPALATAAGRSAAVAVGLLLTLATTPGTAHAATTAQPFAWQAEAAGLTEAQTTWLRSEVGTYLEELGGTQVALNEIDLDGAGSVLVALPGEAQPRDFTSPAAEPAAAADRCLNAPWYTGYFCAYRGTHYTGTRIDMWDCGRVMYIPRDWGAGSWINNQSKGMRGYMYDDNGTTIYTTPGARSYHATANWGPVGSMIPC</sequence>
<keyword evidence="3" id="KW-1185">Reference proteome</keyword>
<reference evidence="3" key="1">
    <citation type="journal article" date="2019" name="Int. J. Syst. Evol. Microbiol.">
        <title>The Global Catalogue of Microorganisms (GCM) 10K type strain sequencing project: providing services to taxonomists for standard genome sequencing and annotation.</title>
        <authorList>
            <consortium name="The Broad Institute Genomics Platform"/>
            <consortium name="The Broad Institute Genome Sequencing Center for Infectious Disease"/>
            <person name="Wu L."/>
            <person name="Ma J."/>
        </authorList>
    </citation>
    <scope>NUCLEOTIDE SEQUENCE [LARGE SCALE GENOMIC DNA]</scope>
    <source>
        <strain evidence="3">CGMCC 4.7382</strain>
    </source>
</reference>
<name>A0ABW2KGT9_9ACTN</name>
<dbReference type="EMBL" id="JBHTBH010000005">
    <property type="protein sequence ID" value="MFC7328540.1"/>
    <property type="molecule type" value="Genomic_DNA"/>
</dbReference>